<keyword evidence="3" id="KW-1185">Reference proteome</keyword>
<dbReference type="CDD" id="cd00093">
    <property type="entry name" value="HTH_XRE"/>
    <property type="match status" value="1"/>
</dbReference>
<dbReference type="GeneID" id="66857137"/>
<gene>
    <name evidence="2" type="ORF">SRIMR7_16525</name>
</gene>
<dbReference type="Pfam" id="PF19054">
    <property type="entry name" value="DUF5753"/>
    <property type="match status" value="1"/>
</dbReference>
<accession>A0ABY3Z0Y5</accession>
<organism evidence="2 3">
    <name type="scientific">Streptomyces rimosus subsp. rimosus</name>
    <dbReference type="NCBI Taxonomy" id="132474"/>
    <lineage>
        <taxon>Bacteria</taxon>
        <taxon>Bacillati</taxon>
        <taxon>Actinomycetota</taxon>
        <taxon>Actinomycetes</taxon>
        <taxon>Kitasatosporales</taxon>
        <taxon>Streptomycetaceae</taxon>
        <taxon>Streptomyces</taxon>
    </lineage>
</organism>
<evidence type="ECO:0000313" key="3">
    <source>
        <dbReference type="Proteomes" id="UP000829494"/>
    </source>
</evidence>
<proteinExistence type="predicted"/>
<dbReference type="InterPro" id="IPR043917">
    <property type="entry name" value="DUF5753"/>
</dbReference>
<dbReference type="SMART" id="SM00530">
    <property type="entry name" value="HTH_XRE"/>
    <property type="match status" value="1"/>
</dbReference>
<sequence length="285" mass="31222">MLVPSSAPPTLRQRRLGAELRKLRERAGLSTTGAAGLLGVNQSRISNIESGRYAVGPERVRVMAHNYACVDDRLIGSLAAMTGGRTRGWWEEYRELLPASLLDLAELEHHATSLRVASVVHLPGLLQTPAHARAIFSEVVPKLAAYEIEYRVSHRIKRQSILYGDRPTPVTVVLHEAALRMGFGGRDIAREQLKHLNEMGESDHVSVVVIPFGGGAFPGSGQPIVYVSASVPQLDTVQLDTDHGQEFLDAEAQLGKYRSVLDRMEGCALTPDKSRDLIHGVTREL</sequence>
<evidence type="ECO:0000259" key="1">
    <source>
        <dbReference type="PROSITE" id="PS50943"/>
    </source>
</evidence>
<reference evidence="2 3" key="1">
    <citation type="submission" date="2022-03" db="EMBL/GenBank/DDBJ databases">
        <title>Complete genome of Streptomyces rimosus ssp. rimosus R7 (=ATCC 10970).</title>
        <authorList>
            <person name="Beganovic S."/>
            <person name="Ruckert C."/>
            <person name="Busche T."/>
            <person name="Kalinowski J."/>
            <person name="Wittmann C."/>
        </authorList>
    </citation>
    <scope>NUCLEOTIDE SEQUENCE [LARGE SCALE GENOMIC DNA]</scope>
    <source>
        <strain evidence="2 3">R7</strain>
    </source>
</reference>
<dbReference type="PROSITE" id="PS50943">
    <property type="entry name" value="HTH_CROC1"/>
    <property type="match status" value="1"/>
</dbReference>
<name>A0ABY3Z0Y5_STRRM</name>
<dbReference type="Proteomes" id="UP000829494">
    <property type="component" value="Chromosome"/>
</dbReference>
<feature type="domain" description="HTH cro/C1-type" evidence="1">
    <location>
        <begin position="20"/>
        <end position="73"/>
    </location>
</feature>
<dbReference type="InterPro" id="IPR001387">
    <property type="entry name" value="Cro/C1-type_HTH"/>
</dbReference>
<dbReference type="InterPro" id="IPR010982">
    <property type="entry name" value="Lambda_DNA-bd_dom_sf"/>
</dbReference>
<dbReference type="SUPFAM" id="SSF47413">
    <property type="entry name" value="lambda repressor-like DNA-binding domains"/>
    <property type="match status" value="1"/>
</dbReference>
<dbReference type="Pfam" id="PF13560">
    <property type="entry name" value="HTH_31"/>
    <property type="match status" value="1"/>
</dbReference>
<evidence type="ECO:0000313" key="2">
    <source>
        <dbReference type="EMBL" id="UNZ03767.1"/>
    </source>
</evidence>
<dbReference type="RefSeq" id="WP_003981289.1">
    <property type="nucleotide sequence ID" value="NZ_CP043497.1"/>
</dbReference>
<dbReference type="Gene3D" id="1.10.260.40">
    <property type="entry name" value="lambda repressor-like DNA-binding domains"/>
    <property type="match status" value="1"/>
</dbReference>
<dbReference type="EMBL" id="CP094298">
    <property type="protein sequence ID" value="UNZ03767.1"/>
    <property type="molecule type" value="Genomic_DNA"/>
</dbReference>
<protein>
    <submittedName>
        <fullName evidence="2">Helix-turn-helix domain protein</fullName>
    </submittedName>
</protein>